<accession>A0AAQ5XBT4</accession>
<comment type="subcellular location">
    <subcellularLocation>
        <location evidence="3">Cell projection</location>
        <location evidence="3">Dendrite</location>
    </subcellularLocation>
    <subcellularLocation>
        <location evidence="2">Cytoplasm</location>
        <location evidence="2">Cytoskeleton</location>
    </subcellularLocation>
    <subcellularLocation>
        <location evidence="4">Cytoplasm</location>
        <location evidence="4">Cytosol</location>
    </subcellularLocation>
    <subcellularLocation>
        <location evidence="31">Postsynaptic cell membrane</location>
        <topology evidence="31">Lipid-anchor</topology>
        <orientation evidence="31">Cytoplasmic side</orientation>
    </subcellularLocation>
    <subcellularLocation>
        <location evidence="26">Postsynaptic density</location>
    </subcellularLocation>
</comment>
<dbReference type="FunFam" id="3.40.980.10:FF:000002">
    <property type="entry name" value="Molybdopterin molybdenumtransferase"/>
    <property type="match status" value="1"/>
</dbReference>
<evidence type="ECO:0000256" key="1">
    <source>
        <dbReference type="ARBA" id="ARBA00001946"/>
    </source>
</evidence>
<dbReference type="InterPro" id="IPR036688">
    <property type="entry name" value="MoeA_C_domain_IV_sf"/>
</dbReference>
<dbReference type="Pfam" id="PF03453">
    <property type="entry name" value="MoeA_N"/>
    <property type="match status" value="1"/>
</dbReference>
<keyword evidence="24" id="KW-0966">Cell projection</keyword>
<evidence type="ECO:0000256" key="28">
    <source>
        <dbReference type="ARBA" id="ARBA00051501"/>
    </source>
</evidence>
<dbReference type="GO" id="GO:0061599">
    <property type="term" value="F:molybdopterin molybdotransferase activity"/>
    <property type="evidence" value="ECO:0007669"/>
    <property type="project" value="UniProtKB-UniRule"/>
</dbReference>
<evidence type="ECO:0000256" key="6">
    <source>
        <dbReference type="ARBA" id="ARBA00007589"/>
    </source>
</evidence>
<dbReference type="PANTHER" id="PTHR10192:SF32">
    <property type="entry name" value="GEPHYRIN B ISOFORM X1"/>
    <property type="match status" value="1"/>
</dbReference>
<dbReference type="GO" id="GO:0099634">
    <property type="term" value="C:postsynaptic specialization membrane"/>
    <property type="evidence" value="ECO:0007669"/>
    <property type="project" value="GOC"/>
</dbReference>
<keyword evidence="37" id="KW-1185">Reference proteome</keyword>
<comment type="function">
    <text evidence="29">Also has a catalytic activity and catalyzes two steps in the biosynthesis of the molybdenum cofactor. In the first step, molybdopterin is adenylated. Subsequently, molybdate is inserted into adenylated molybdopterin and AMP is released.</text>
</comment>
<comment type="function">
    <text evidence="33">Catalyzes two steps in the biosynthesis of the molybdenum cofactor. In the first step, molybdopterin is adenylated. Subsequently, molybdate is inserted into adenylated molybdopterin and AMP is released.</text>
</comment>
<evidence type="ECO:0000256" key="18">
    <source>
        <dbReference type="ARBA" id="ARBA00023018"/>
    </source>
</evidence>
<feature type="compositionally biased region" description="Pro residues" evidence="34">
    <location>
        <begin position="187"/>
        <end position="199"/>
    </location>
</feature>
<dbReference type="EC" id="2.10.1.1" evidence="9"/>
<evidence type="ECO:0000256" key="3">
    <source>
        <dbReference type="ARBA" id="ARBA00004279"/>
    </source>
</evidence>
<dbReference type="GeneTree" id="ENSGT00390000016577"/>
<dbReference type="GO" id="GO:0005524">
    <property type="term" value="F:ATP binding"/>
    <property type="evidence" value="ECO:0007669"/>
    <property type="project" value="UniProtKB-UniRule"/>
</dbReference>
<reference evidence="36" key="3">
    <citation type="submission" date="2025-09" db="UniProtKB">
        <authorList>
            <consortium name="Ensembl"/>
        </authorList>
    </citation>
    <scope>IDENTIFICATION</scope>
</reference>
<keyword evidence="11" id="KW-0963">Cytoplasm</keyword>
<dbReference type="GO" id="GO:0007529">
    <property type="term" value="P:establishment of synaptic specificity at neuromuscular junction"/>
    <property type="evidence" value="ECO:0007669"/>
    <property type="project" value="TreeGrafter"/>
</dbReference>
<keyword evidence="25" id="KW-0449">Lipoprotein</keyword>
<dbReference type="GO" id="GO:0097112">
    <property type="term" value="P:gamma-aminobutyric acid receptor clustering"/>
    <property type="evidence" value="ECO:0007669"/>
    <property type="project" value="TreeGrafter"/>
</dbReference>
<dbReference type="CDD" id="cd00887">
    <property type="entry name" value="MoeA"/>
    <property type="match status" value="1"/>
</dbReference>
<dbReference type="SUPFAM" id="SSF63867">
    <property type="entry name" value="MoeA C-terminal domain-like"/>
    <property type="match status" value="1"/>
</dbReference>
<dbReference type="InterPro" id="IPR008284">
    <property type="entry name" value="MoCF_biosynth_CS"/>
</dbReference>
<dbReference type="Proteomes" id="UP001501940">
    <property type="component" value="Chromosome 12"/>
</dbReference>
<dbReference type="GO" id="GO:0046872">
    <property type="term" value="F:metal ion binding"/>
    <property type="evidence" value="ECO:0007669"/>
    <property type="project" value="UniProtKB-UniRule"/>
</dbReference>
<keyword evidence="23" id="KW-0511">Multifunctional enzyme</keyword>
<dbReference type="GO" id="GO:0005856">
    <property type="term" value="C:cytoskeleton"/>
    <property type="evidence" value="ECO:0007669"/>
    <property type="project" value="UniProtKB-SubCell"/>
</dbReference>
<dbReference type="GO" id="GO:0098970">
    <property type="term" value="P:postsynaptic neurotransmitter receptor diffusion trapping"/>
    <property type="evidence" value="ECO:0007669"/>
    <property type="project" value="TreeGrafter"/>
</dbReference>
<keyword evidence="17 33" id="KW-0460">Magnesium</keyword>
<evidence type="ECO:0000256" key="31">
    <source>
        <dbReference type="ARBA" id="ARBA00060421"/>
    </source>
</evidence>
<dbReference type="FunFam" id="3.40.980.10:FF:000001">
    <property type="entry name" value="Molybdopterin molybdenumtransferase"/>
    <property type="match status" value="1"/>
</dbReference>
<evidence type="ECO:0000256" key="9">
    <source>
        <dbReference type="ARBA" id="ARBA00013269"/>
    </source>
</evidence>
<dbReference type="Gene3D" id="2.170.190.11">
    <property type="entry name" value="Molybdopterin biosynthesis moea protein, domain 3"/>
    <property type="match status" value="1"/>
</dbReference>
<dbReference type="NCBIfam" id="TIGR00177">
    <property type="entry name" value="molyb_syn"/>
    <property type="match status" value="2"/>
</dbReference>
<evidence type="ECO:0000313" key="37">
    <source>
        <dbReference type="Proteomes" id="UP001501940"/>
    </source>
</evidence>
<feature type="region of interest" description="Disordered" evidence="34">
    <location>
        <begin position="290"/>
        <end position="318"/>
    </location>
</feature>
<dbReference type="InterPro" id="IPR001453">
    <property type="entry name" value="MoaB/Mog_dom"/>
</dbReference>
<reference evidence="36 37" key="1">
    <citation type="submission" date="2022-01" db="EMBL/GenBank/DDBJ databases">
        <title>A chromosome-scale genome assembly of the false clownfish, Amphiprion ocellaris.</title>
        <authorList>
            <person name="Ryu T."/>
        </authorList>
    </citation>
    <scope>NUCLEOTIDE SEQUENCE [LARGE SCALE GENOMIC DNA]</scope>
</reference>
<dbReference type="GO" id="GO:0061598">
    <property type="term" value="F:molybdopterin adenylyltransferase activity"/>
    <property type="evidence" value="ECO:0007669"/>
    <property type="project" value="UniProtKB-UniRule"/>
</dbReference>
<dbReference type="SUPFAM" id="SSF53218">
    <property type="entry name" value="Molybdenum cofactor biosynthesis proteins"/>
    <property type="match status" value="2"/>
</dbReference>
<name>A0AAQ5XBT4_AMPOC</name>
<evidence type="ECO:0000256" key="33">
    <source>
        <dbReference type="RuleBase" id="RU365090"/>
    </source>
</evidence>
<dbReference type="InterPro" id="IPR036135">
    <property type="entry name" value="MoeA_linker/N_sf"/>
</dbReference>
<comment type="function">
    <text evidence="30">Microtubule-associated protein involved in membrane protein-cytoskeleton interactions. It is thought to anchor the inhibitory glycine receptor (GLYR) to subsynaptic microtubules. Acts as a major instructive molecule at inhibitory synapses, where it also clusters GABA type A receptors.</text>
</comment>
<evidence type="ECO:0000256" key="20">
    <source>
        <dbReference type="ARBA" id="ARBA00023150"/>
    </source>
</evidence>
<dbReference type="GO" id="GO:0005829">
    <property type="term" value="C:cytosol"/>
    <property type="evidence" value="ECO:0007669"/>
    <property type="project" value="UniProtKB-SubCell"/>
</dbReference>
<evidence type="ECO:0000256" key="11">
    <source>
        <dbReference type="ARBA" id="ARBA00022490"/>
    </source>
</evidence>
<dbReference type="Gene3D" id="2.40.340.10">
    <property type="entry name" value="MoeA, C-terminal, domain IV"/>
    <property type="match status" value="1"/>
</dbReference>
<evidence type="ECO:0000259" key="35">
    <source>
        <dbReference type="SMART" id="SM00852"/>
    </source>
</evidence>
<dbReference type="GO" id="GO:0014069">
    <property type="term" value="C:postsynaptic density"/>
    <property type="evidence" value="ECO:0007669"/>
    <property type="project" value="UniProtKB-SubCell"/>
</dbReference>
<comment type="similarity">
    <text evidence="7">In the C-terminal section; belongs to the MoeA family.</text>
</comment>
<organism evidence="36 37">
    <name type="scientific">Amphiprion ocellaris</name>
    <name type="common">Clown anemonefish</name>
    <dbReference type="NCBI Taxonomy" id="80972"/>
    <lineage>
        <taxon>Eukaryota</taxon>
        <taxon>Metazoa</taxon>
        <taxon>Chordata</taxon>
        <taxon>Craniata</taxon>
        <taxon>Vertebrata</taxon>
        <taxon>Euteleostomi</taxon>
        <taxon>Actinopterygii</taxon>
        <taxon>Neopterygii</taxon>
        <taxon>Teleostei</taxon>
        <taxon>Neoteleostei</taxon>
        <taxon>Acanthomorphata</taxon>
        <taxon>Ovalentaria</taxon>
        <taxon>Pomacentridae</taxon>
        <taxon>Amphiprion</taxon>
    </lineage>
</organism>
<evidence type="ECO:0000256" key="15">
    <source>
        <dbReference type="ARBA" id="ARBA00022741"/>
    </source>
</evidence>
<dbReference type="Pfam" id="PF03454">
    <property type="entry name" value="MoeA_C"/>
    <property type="match status" value="1"/>
</dbReference>
<dbReference type="Pfam" id="PF00994">
    <property type="entry name" value="MoCF_biosynth"/>
    <property type="match status" value="2"/>
</dbReference>
<evidence type="ECO:0000256" key="34">
    <source>
        <dbReference type="SAM" id="MobiDB-lite"/>
    </source>
</evidence>
<evidence type="ECO:0000256" key="5">
    <source>
        <dbReference type="ARBA" id="ARBA00005046"/>
    </source>
</evidence>
<evidence type="ECO:0000256" key="14">
    <source>
        <dbReference type="ARBA" id="ARBA00022723"/>
    </source>
</evidence>
<dbReference type="SUPFAM" id="SSF63882">
    <property type="entry name" value="MoeA N-terminal region -like"/>
    <property type="match status" value="1"/>
</dbReference>
<dbReference type="PANTHER" id="PTHR10192">
    <property type="entry name" value="MOLYBDOPTERIN BIOSYNTHESIS PROTEIN"/>
    <property type="match status" value="1"/>
</dbReference>
<evidence type="ECO:0000256" key="27">
    <source>
        <dbReference type="ARBA" id="ARBA00050229"/>
    </source>
</evidence>
<evidence type="ECO:0000256" key="23">
    <source>
        <dbReference type="ARBA" id="ARBA00023268"/>
    </source>
</evidence>
<keyword evidence="19" id="KW-0472">Membrane</keyword>
<dbReference type="FunFam" id="2.40.340.10:FF:000001">
    <property type="entry name" value="Molybdopterin molybdenumtransferase"/>
    <property type="match status" value="1"/>
</dbReference>
<dbReference type="SMART" id="SM00852">
    <property type="entry name" value="MoCF_biosynth"/>
    <property type="match status" value="2"/>
</dbReference>
<dbReference type="FunFam" id="2.170.190.11:FF:000001">
    <property type="entry name" value="Molybdopterin molybdenumtransferase"/>
    <property type="match status" value="1"/>
</dbReference>
<evidence type="ECO:0000256" key="17">
    <source>
        <dbReference type="ARBA" id="ARBA00022842"/>
    </source>
</evidence>
<comment type="catalytic activity">
    <reaction evidence="27">
        <text>adenylyl-molybdopterin + molybdate = Mo-molybdopterin + AMP + H(+)</text>
        <dbReference type="Rhea" id="RHEA:35047"/>
        <dbReference type="ChEBI" id="CHEBI:15378"/>
        <dbReference type="ChEBI" id="CHEBI:36264"/>
        <dbReference type="ChEBI" id="CHEBI:62727"/>
        <dbReference type="ChEBI" id="CHEBI:71302"/>
        <dbReference type="ChEBI" id="CHEBI:456215"/>
        <dbReference type="EC" id="2.10.1.1"/>
    </reaction>
    <physiologicalReaction direction="left-to-right" evidence="27">
        <dbReference type="Rhea" id="RHEA:35048"/>
    </physiologicalReaction>
</comment>
<feature type="region of interest" description="Disordered" evidence="34">
    <location>
        <begin position="180"/>
        <end position="237"/>
    </location>
</feature>
<comment type="similarity">
    <text evidence="6">In the N-terminal section; belongs to the MoaB/Mog family.</text>
</comment>
<feature type="domain" description="MoaB/Mog" evidence="35">
    <location>
        <begin position="18"/>
        <end position="165"/>
    </location>
</feature>
<evidence type="ECO:0000256" key="21">
    <source>
        <dbReference type="ARBA" id="ARBA00023212"/>
    </source>
</evidence>
<keyword evidence="13 33" id="KW-0808">Transferase</keyword>
<evidence type="ECO:0000256" key="26">
    <source>
        <dbReference type="ARBA" id="ARBA00034105"/>
    </source>
</evidence>
<evidence type="ECO:0000256" key="10">
    <source>
        <dbReference type="ARBA" id="ARBA00022475"/>
    </source>
</evidence>
<dbReference type="Gene3D" id="3.90.105.10">
    <property type="entry name" value="Molybdopterin biosynthesis moea protein, domain 2"/>
    <property type="match status" value="1"/>
</dbReference>
<dbReference type="InterPro" id="IPR005110">
    <property type="entry name" value="MoeA_linker/N"/>
</dbReference>
<sequence length="764" mass="82848">MASDGMILTNHDHQIRVGVLTVSDSCFRNLAEDRSGVNLKDLVHDPSLLGGMIAAYKIVPDEIDEIKETLVDWCDEKELNLILTTGGTGFAPRDVTPEATKEVIEREAPGMSLAMLMGSLNVTPLGMLSRPVCGIRGKTLIINLPGSKKGSQECFQFILPALPHAIDLLRDAVVKVKEAADELEDLPSPPPPLSPPPNSSPRCQTEDKGVQCEEEDEEKKDSGVASTEDSSSSHITAASIAAKVPGHSRRELMYSPPIPWCGFLTYSLMTFIPDSIISRGVQVLPRDAASLSTTPSESPRAQATSRLSTASCPTPKVQSRCSSKENILRSSHSAVDITKVARRHRMSPFPLTSMDKAFITVLEMTAVLGTEIINYRDGMGRVLAQDVYAKDNLPPFPASVKDGYAVRAADGPGDRFIIGESQAGEQPTHTVMPGQVMRVTTGAPIPCGADAVVQVEDTELLRESEDGTEELEVRILVQARPGQDIRPIGHDIKRGECVLAKGTHMGPSEIGLLATVGVTEVEVQKFPVVAVMSTGNELLNPEDDLHPGKIRDSNRSTLLATIQEHGYPTINLGIVGDNPDDLLNALNEGISRADVIITSGGVSMGEKDYLKQVLDIDLHAQIHFGRVFMKPGLPTTFATLDIDGARKLIFALPGNPVSAVVTCNLFVIPALRKMQGILDPRPTIIKARLSCDVKLDPRPEYHRCILTWHHQEPLPWAQSTGNQVSSRLMSMRSANGLLMLPPKTEQYVELHKGEVVDVMVIGRL</sequence>
<evidence type="ECO:0000256" key="32">
    <source>
        <dbReference type="ARBA" id="ARBA00073890"/>
    </source>
</evidence>
<dbReference type="Ensembl" id="ENSAOCT00000065634.1">
    <property type="protein sequence ID" value="ENSAOCP00000038337.1"/>
    <property type="gene ID" value="ENSAOCG00000019671.2"/>
</dbReference>
<keyword evidence="21" id="KW-0206">Cytoskeleton</keyword>
<evidence type="ECO:0000256" key="25">
    <source>
        <dbReference type="ARBA" id="ARBA00023288"/>
    </source>
</evidence>
<dbReference type="PROSITE" id="PS01078">
    <property type="entry name" value="MOCF_BIOSYNTHESIS_1"/>
    <property type="match status" value="1"/>
</dbReference>
<keyword evidence="12 33" id="KW-0500">Molybdenum</keyword>
<evidence type="ECO:0000256" key="22">
    <source>
        <dbReference type="ARBA" id="ARBA00023257"/>
    </source>
</evidence>
<evidence type="ECO:0000256" key="7">
    <source>
        <dbReference type="ARBA" id="ARBA00008339"/>
    </source>
</evidence>
<protein>
    <recommendedName>
        <fullName evidence="32">Gephyrin</fullName>
        <ecNumber evidence="9">2.10.1.1</ecNumber>
        <ecNumber evidence="8">2.7.7.75</ecNumber>
    </recommendedName>
</protein>
<keyword evidence="20 33" id="KW-0501">Molybdenum cofactor biosynthesis</keyword>
<dbReference type="InterPro" id="IPR038987">
    <property type="entry name" value="MoeA-like"/>
</dbReference>
<keyword evidence="22" id="KW-0628">Postsynaptic cell membrane</keyword>
<evidence type="ECO:0000256" key="30">
    <source>
        <dbReference type="ARBA" id="ARBA00059974"/>
    </source>
</evidence>
<dbReference type="InterPro" id="IPR036425">
    <property type="entry name" value="MoaB/Mog-like_dom_sf"/>
</dbReference>
<evidence type="ECO:0000313" key="36">
    <source>
        <dbReference type="Ensembl" id="ENSAOCP00000038337.1"/>
    </source>
</evidence>
<comment type="catalytic activity">
    <reaction evidence="28">
        <text>molybdopterin + ATP + H(+) = adenylyl-molybdopterin + diphosphate</text>
        <dbReference type="Rhea" id="RHEA:31331"/>
        <dbReference type="ChEBI" id="CHEBI:15378"/>
        <dbReference type="ChEBI" id="CHEBI:30616"/>
        <dbReference type="ChEBI" id="CHEBI:33019"/>
        <dbReference type="ChEBI" id="CHEBI:58698"/>
        <dbReference type="ChEBI" id="CHEBI:62727"/>
        <dbReference type="EC" id="2.7.7.75"/>
    </reaction>
    <physiologicalReaction direction="left-to-right" evidence="28">
        <dbReference type="Rhea" id="RHEA:31332"/>
    </physiologicalReaction>
</comment>
<keyword evidence="16" id="KW-0067">ATP-binding</keyword>
<dbReference type="EC" id="2.7.7.75" evidence="8"/>
<keyword evidence="10" id="KW-1003">Cell membrane</keyword>
<dbReference type="GO" id="GO:0006777">
    <property type="term" value="P:Mo-molybdopterin cofactor biosynthetic process"/>
    <property type="evidence" value="ECO:0007669"/>
    <property type="project" value="UniProtKB-UniRule"/>
</dbReference>
<evidence type="ECO:0000256" key="24">
    <source>
        <dbReference type="ARBA" id="ARBA00023273"/>
    </source>
</evidence>
<reference evidence="36" key="2">
    <citation type="submission" date="2025-08" db="UniProtKB">
        <authorList>
            <consortium name="Ensembl"/>
        </authorList>
    </citation>
    <scope>IDENTIFICATION</scope>
</reference>
<comment type="pathway">
    <text evidence="5 33">Cofactor biosynthesis; molybdopterin biosynthesis.</text>
</comment>
<keyword evidence="14 33" id="KW-0479">Metal-binding</keyword>
<comment type="cofactor">
    <cofactor evidence="1 33">
        <name>Mg(2+)</name>
        <dbReference type="ChEBI" id="CHEBI:18420"/>
    </cofactor>
</comment>
<evidence type="ECO:0000256" key="12">
    <source>
        <dbReference type="ARBA" id="ARBA00022505"/>
    </source>
</evidence>
<evidence type="ECO:0000256" key="19">
    <source>
        <dbReference type="ARBA" id="ARBA00023136"/>
    </source>
</evidence>
<proteinExistence type="inferred from homology"/>
<evidence type="ECO:0000256" key="4">
    <source>
        <dbReference type="ARBA" id="ARBA00004514"/>
    </source>
</evidence>
<dbReference type="CDD" id="cd00886">
    <property type="entry name" value="MogA_MoaB"/>
    <property type="match status" value="1"/>
</dbReference>
<dbReference type="GO" id="GO:0072579">
    <property type="term" value="P:glycine receptor clustering"/>
    <property type="evidence" value="ECO:0007669"/>
    <property type="project" value="TreeGrafter"/>
</dbReference>
<dbReference type="InterPro" id="IPR005111">
    <property type="entry name" value="MoeA_C_domain_IV"/>
</dbReference>
<keyword evidence="18" id="KW-0770">Synapse</keyword>
<keyword evidence="15" id="KW-0547">Nucleotide-binding</keyword>
<evidence type="ECO:0000256" key="16">
    <source>
        <dbReference type="ARBA" id="ARBA00022840"/>
    </source>
</evidence>
<evidence type="ECO:0000256" key="2">
    <source>
        <dbReference type="ARBA" id="ARBA00004245"/>
    </source>
</evidence>
<evidence type="ECO:0000256" key="8">
    <source>
        <dbReference type="ARBA" id="ARBA00012509"/>
    </source>
</evidence>
<dbReference type="FunFam" id="3.90.105.10:FF:000004">
    <property type="entry name" value="Molybdopterin molybdenumtransferase"/>
    <property type="match status" value="1"/>
</dbReference>
<dbReference type="NCBIfam" id="NF045515">
    <property type="entry name" value="Glp_gephyrin"/>
    <property type="match status" value="1"/>
</dbReference>
<feature type="domain" description="MoaB/Mog" evidence="35">
    <location>
        <begin position="530"/>
        <end position="673"/>
    </location>
</feature>
<evidence type="ECO:0000256" key="13">
    <source>
        <dbReference type="ARBA" id="ARBA00022679"/>
    </source>
</evidence>
<comment type="similarity">
    <text evidence="33">Belongs to the MoeA family.</text>
</comment>
<dbReference type="Gene3D" id="3.40.980.10">
    <property type="entry name" value="MoaB/Mog-like domain"/>
    <property type="match status" value="2"/>
</dbReference>
<dbReference type="AlphaFoldDB" id="A0AAQ5XBT4"/>
<dbReference type="GO" id="GO:0030425">
    <property type="term" value="C:dendrite"/>
    <property type="evidence" value="ECO:0007669"/>
    <property type="project" value="UniProtKB-SubCell"/>
</dbReference>
<evidence type="ECO:0000256" key="29">
    <source>
        <dbReference type="ARBA" id="ARBA00055539"/>
    </source>
</evidence>
<dbReference type="PROSITE" id="PS01079">
    <property type="entry name" value="MOCF_BIOSYNTHESIS_2"/>
    <property type="match status" value="1"/>
</dbReference>